<protein>
    <submittedName>
        <fullName evidence="2">Uncharacterized protein</fullName>
    </submittedName>
</protein>
<sequence>MKYGPTSEYRKEAKERKEKAKKNGDKT</sequence>
<proteinExistence type="predicted"/>
<gene>
    <name evidence="2" type="ORF">METZ01_LOCUS422970</name>
</gene>
<dbReference type="AlphaFoldDB" id="A0A382XG18"/>
<evidence type="ECO:0000313" key="2">
    <source>
        <dbReference type="EMBL" id="SVD70116.1"/>
    </source>
</evidence>
<evidence type="ECO:0000256" key="1">
    <source>
        <dbReference type="SAM" id="MobiDB-lite"/>
    </source>
</evidence>
<organism evidence="2">
    <name type="scientific">marine metagenome</name>
    <dbReference type="NCBI Taxonomy" id="408172"/>
    <lineage>
        <taxon>unclassified sequences</taxon>
        <taxon>metagenomes</taxon>
        <taxon>ecological metagenomes</taxon>
    </lineage>
</organism>
<name>A0A382XG18_9ZZZZ</name>
<accession>A0A382XG18</accession>
<feature type="non-terminal residue" evidence="2">
    <location>
        <position position="27"/>
    </location>
</feature>
<feature type="compositionally biased region" description="Basic and acidic residues" evidence="1">
    <location>
        <begin position="8"/>
        <end position="27"/>
    </location>
</feature>
<feature type="region of interest" description="Disordered" evidence="1">
    <location>
        <begin position="1"/>
        <end position="27"/>
    </location>
</feature>
<reference evidence="2" key="1">
    <citation type="submission" date="2018-05" db="EMBL/GenBank/DDBJ databases">
        <authorList>
            <person name="Lanie J.A."/>
            <person name="Ng W.-L."/>
            <person name="Kazmierczak K.M."/>
            <person name="Andrzejewski T.M."/>
            <person name="Davidsen T.M."/>
            <person name="Wayne K.J."/>
            <person name="Tettelin H."/>
            <person name="Glass J.I."/>
            <person name="Rusch D."/>
            <person name="Podicherti R."/>
            <person name="Tsui H.-C.T."/>
            <person name="Winkler M.E."/>
        </authorList>
    </citation>
    <scope>NUCLEOTIDE SEQUENCE</scope>
</reference>
<dbReference type="EMBL" id="UINC01167543">
    <property type="protein sequence ID" value="SVD70116.1"/>
    <property type="molecule type" value="Genomic_DNA"/>
</dbReference>